<comment type="subcellular location">
    <subcellularLocation>
        <location evidence="1">Membrane</location>
        <topology evidence="1">Multi-pass membrane protein</topology>
    </subcellularLocation>
</comment>
<keyword evidence="2 6" id="KW-0812">Transmembrane</keyword>
<feature type="transmembrane region" description="Helical" evidence="6">
    <location>
        <begin position="566"/>
        <end position="584"/>
    </location>
</feature>
<feature type="domain" description="Peptidase S54 rhomboid" evidence="7">
    <location>
        <begin position="298"/>
        <end position="441"/>
    </location>
</feature>
<evidence type="ECO:0000313" key="8">
    <source>
        <dbReference type="EMBL" id="ELU43601.1"/>
    </source>
</evidence>
<evidence type="ECO:0000313" key="9">
    <source>
        <dbReference type="Proteomes" id="UP000011668"/>
    </source>
</evidence>
<dbReference type="GO" id="GO:0010945">
    <property type="term" value="F:coenzyme A diphosphatase activity"/>
    <property type="evidence" value="ECO:0007669"/>
    <property type="project" value="InterPro"/>
</dbReference>
<sequence length="981" mass="108754">MSGKNWRKLPLYGLKIYRPRRDTLLRDEGKEVDTWIIDGHPRTMCRVPTSVPQIGFPGIRGYSSTRRRSQCIKYEGNCVSFWAHSAAMAISILLANLRVSRSHVHNLARVNGYSTRRNLWASYQRFLPRRDTHGHYGHHGSGSPRTNSTFAEQFTAPSLTSPTLFVVGLSGLAYYAAGTATNRDTQYWAEKLGAGQWWRGLTAPGSFELRRARVLDLKQRLTEHLSSLRDNTALLPVAVRVFVNRTAYIAANNWLGAGEGRQTSMMITGTAANALLRNKQALVPSGLPESTSMYHFMAFFLTGMGPGSFFFIVKITDKSRTAGLFSSYVSHIISTRVRLPALLRTLTSTSIRTEAIAASRAHGVIAPSLGASGAIYAAVTASALAYPDASVSLIFLPFVSLPIGAGVGGMVCLDIIGIIRGWRTFDHWAHLAGASFGVVYYRYGADFWDWVRRHTPGHLPWRSGNVISVQPRERVGRSSPRQKHDPMAGTPAFHHYPTRFSRLQLSIYSYKGGPIMPRRSLKNMSQNDSKLKSVTDPCSALEQLAQHVPSYPPPGQTKRFPRSRQAAVLVALFVGRLGDIYVLLSRQVLSLSICGLLSRSFSRSLGLRTYGGDTSLPGGRMEPNDRSIEDTAVSCKAFEEVRAYQPYSGRRLKLHAGWPADRQAPDQVSVVVVLIKDQSLKPKLNAPEVDLLFTHPLRAFLYEEPPASLFPLGSHPPSDGAIRSLPPPPARQESISDPTPTSEKHTSSQKKLFQSKRPKFATASYHARGPAAYPPPEQPAVAPYHSYVDVAWGPAKEPVRFHRFLTGREEQGVKPIFDRVGLQRSILLQTAIVAYSPQVPDFEFKAPNQRSTEQRFATAMRTVPVLREAARAEDLKEWGPWDEKLVPKTDASLRLSAMSNVFPPMDQVVTSTLFAPVTFGLEMTLFPPRIYGVRVGIVFATGETPVRIPILDELSIQGMIPVANRENAFGHLFSYYSPRLP</sequence>
<dbReference type="SUPFAM" id="SSF144091">
    <property type="entry name" value="Rhomboid-like"/>
    <property type="match status" value="1"/>
</dbReference>
<protein>
    <submittedName>
        <fullName evidence="8">Rhomboid domain-containing protein</fullName>
    </submittedName>
</protein>
<feature type="transmembrane region" description="Helical" evidence="6">
    <location>
        <begin position="392"/>
        <end position="413"/>
    </location>
</feature>
<organism evidence="8 9">
    <name type="scientific">Thanatephorus cucumeris (strain AG1-IA)</name>
    <name type="common">Rice sheath blight fungus</name>
    <name type="synonym">Rhizoctonia solani</name>
    <dbReference type="NCBI Taxonomy" id="983506"/>
    <lineage>
        <taxon>Eukaryota</taxon>
        <taxon>Fungi</taxon>
        <taxon>Dikarya</taxon>
        <taxon>Basidiomycota</taxon>
        <taxon>Agaricomycotina</taxon>
        <taxon>Agaricomycetes</taxon>
        <taxon>Cantharellales</taxon>
        <taxon>Ceratobasidiaceae</taxon>
        <taxon>Rhizoctonia</taxon>
        <taxon>Rhizoctonia solani AG-1</taxon>
    </lineage>
</organism>
<evidence type="ECO:0000259" key="7">
    <source>
        <dbReference type="Pfam" id="PF01694"/>
    </source>
</evidence>
<dbReference type="Gene3D" id="3.90.79.10">
    <property type="entry name" value="Nucleoside Triphosphate Pyrophosphohydrolase"/>
    <property type="match status" value="1"/>
</dbReference>
<evidence type="ECO:0000256" key="3">
    <source>
        <dbReference type="ARBA" id="ARBA00022989"/>
    </source>
</evidence>
<dbReference type="GO" id="GO:0016020">
    <property type="term" value="C:membrane"/>
    <property type="evidence" value="ECO:0007669"/>
    <property type="project" value="UniProtKB-SubCell"/>
</dbReference>
<dbReference type="PANTHER" id="PTHR12992:SF45">
    <property type="entry name" value="NUDIX HYDROLASE DOMAIN-CONTAINING PROTEIN"/>
    <property type="match status" value="1"/>
</dbReference>
<dbReference type="InterPro" id="IPR035952">
    <property type="entry name" value="Rhomboid-like_sf"/>
</dbReference>
<comment type="caution">
    <text evidence="8">The sequence shown here is derived from an EMBL/GenBank/DDBJ whole genome shotgun (WGS) entry which is preliminary data.</text>
</comment>
<keyword evidence="4 6" id="KW-0472">Membrane</keyword>
<dbReference type="InterPro" id="IPR022764">
    <property type="entry name" value="Peptidase_S54_rhomboid_dom"/>
</dbReference>
<gene>
    <name evidence="8" type="ORF">AG1IA_02373</name>
</gene>
<evidence type="ECO:0000256" key="5">
    <source>
        <dbReference type="SAM" id="MobiDB-lite"/>
    </source>
</evidence>
<dbReference type="HOGENOM" id="CLU_303508_0_0_1"/>
<proteinExistence type="predicted"/>
<name>L8WZT2_THACA</name>
<dbReference type="Gene3D" id="1.20.1540.10">
    <property type="entry name" value="Rhomboid-like"/>
    <property type="match status" value="1"/>
</dbReference>
<dbReference type="GO" id="GO:0004252">
    <property type="term" value="F:serine-type endopeptidase activity"/>
    <property type="evidence" value="ECO:0007669"/>
    <property type="project" value="InterPro"/>
</dbReference>
<feature type="transmembrane region" description="Helical" evidence="6">
    <location>
        <begin position="364"/>
        <end position="386"/>
    </location>
</feature>
<evidence type="ECO:0000256" key="1">
    <source>
        <dbReference type="ARBA" id="ARBA00004141"/>
    </source>
</evidence>
<dbReference type="Proteomes" id="UP000011668">
    <property type="component" value="Unassembled WGS sequence"/>
</dbReference>
<dbReference type="InterPro" id="IPR045121">
    <property type="entry name" value="CoAse"/>
</dbReference>
<dbReference type="AlphaFoldDB" id="L8WZT2"/>
<reference evidence="8 9" key="1">
    <citation type="journal article" date="2013" name="Nat. Commun.">
        <title>The evolution and pathogenic mechanisms of the rice sheath blight pathogen.</title>
        <authorList>
            <person name="Zheng A."/>
            <person name="Lin R."/>
            <person name="Xu L."/>
            <person name="Qin P."/>
            <person name="Tang C."/>
            <person name="Ai P."/>
            <person name="Zhang D."/>
            <person name="Liu Y."/>
            <person name="Sun Z."/>
            <person name="Feng H."/>
            <person name="Wang Y."/>
            <person name="Chen Y."/>
            <person name="Liang X."/>
            <person name="Fu R."/>
            <person name="Li Q."/>
            <person name="Zhang J."/>
            <person name="Yu X."/>
            <person name="Xie Z."/>
            <person name="Ding L."/>
            <person name="Guan P."/>
            <person name="Tang J."/>
            <person name="Liang Y."/>
            <person name="Wang S."/>
            <person name="Deng Q."/>
            <person name="Li S."/>
            <person name="Zhu J."/>
            <person name="Wang L."/>
            <person name="Liu H."/>
            <person name="Li P."/>
        </authorList>
    </citation>
    <scope>NUCLEOTIDE SEQUENCE [LARGE SCALE GENOMIC DNA]</scope>
    <source>
        <strain evidence="9">AG-1 IA</strain>
    </source>
</reference>
<feature type="transmembrane region" description="Helical" evidence="6">
    <location>
        <begin position="293"/>
        <end position="313"/>
    </location>
</feature>
<dbReference type="Pfam" id="PF01694">
    <property type="entry name" value="Rhomboid"/>
    <property type="match status" value="1"/>
</dbReference>
<evidence type="ECO:0000256" key="4">
    <source>
        <dbReference type="ARBA" id="ARBA00023136"/>
    </source>
</evidence>
<accession>L8WZT2</accession>
<keyword evidence="3 6" id="KW-1133">Transmembrane helix</keyword>
<evidence type="ECO:0000256" key="6">
    <source>
        <dbReference type="SAM" id="Phobius"/>
    </source>
</evidence>
<dbReference type="STRING" id="983506.L8WZT2"/>
<feature type="region of interest" description="Disordered" evidence="5">
    <location>
        <begin position="711"/>
        <end position="757"/>
    </location>
</feature>
<dbReference type="EMBL" id="AFRT01000525">
    <property type="protein sequence ID" value="ELU43601.1"/>
    <property type="molecule type" value="Genomic_DNA"/>
</dbReference>
<evidence type="ECO:0000256" key="2">
    <source>
        <dbReference type="ARBA" id="ARBA00022692"/>
    </source>
</evidence>
<keyword evidence="9" id="KW-1185">Reference proteome</keyword>
<dbReference type="OrthoDB" id="10260614at2759"/>
<dbReference type="PANTHER" id="PTHR12992">
    <property type="entry name" value="NUDIX HYDROLASE"/>
    <property type="match status" value="1"/>
</dbReference>
<dbReference type="GO" id="GO:0015938">
    <property type="term" value="P:coenzyme A catabolic process"/>
    <property type="evidence" value="ECO:0007669"/>
    <property type="project" value="TreeGrafter"/>
</dbReference>